<feature type="transmembrane region" description="Helical" evidence="6">
    <location>
        <begin position="159"/>
        <end position="185"/>
    </location>
</feature>
<protein>
    <recommendedName>
        <fullName evidence="9">Lysine transporter LysE</fullName>
    </recommendedName>
</protein>
<comment type="caution">
    <text evidence="7">The sequence shown here is derived from an EMBL/GenBank/DDBJ whole genome shotgun (WGS) entry which is preliminary data.</text>
</comment>
<dbReference type="InterPro" id="IPR001123">
    <property type="entry name" value="LeuE-type"/>
</dbReference>
<name>A0ABQ1IKJ1_9PROT</name>
<evidence type="ECO:0000256" key="3">
    <source>
        <dbReference type="ARBA" id="ARBA00022692"/>
    </source>
</evidence>
<evidence type="ECO:0000256" key="1">
    <source>
        <dbReference type="ARBA" id="ARBA00004651"/>
    </source>
</evidence>
<keyword evidence="2" id="KW-1003">Cell membrane</keyword>
<feature type="transmembrane region" description="Helical" evidence="6">
    <location>
        <begin position="47"/>
        <end position="72"/>
    </location>
</feature>
<dbReference type="PANTHER" id="PTHR30086:SF20">
    <property type="entry name" value="ARGININE EXPORTER PROTEIN ARGO-RELATED"/>
    <property type="match status" value="1"/>
</dbReference>
<proteinExistence type="predicted"/>
<keyword evidence="3 6" id="KW-0812">Transmembrane</keyword>
<sequence length="222" mass="23397">MQPESTLFLSLAVTGFVLGWSVAWPPGPVNAEIVRRGLTRGFWPAWGLALGGCTGDAVWALAVALGAGVLLAADATRDVLLWASSGLLVVLGVVYLRGAAVTAWTHRDGRPMDFGSGSRFESARSGYLLGVTLTLTSPWSIAFWLAVMGREDTAQAGVAGALVLALAVIAGAATWSFILSSAVVLARHRFTSPWWDVFTRAATGVLLLWFAWRSIGALLAAN</sequence>
<dbReference type="PANTHER" id="PTHR30086">
    <property type="entry name" value="ARGININE EXPORTER PROTEIN ARGO"/>
    <property type="match status" value="1"/>
</dbReference>
<feature type="transmembrane region" description="Helical" evidence="6">
    <location>
        <begin position="125"/>
        <end position="147"/>
    </location>
</feature>
<gene>
    <name evidence="7" type="ORF">GCM10011505_22480</name>
</gene>
<feature type="transmembrane region" description="Helical" evidence="6">
    <location>
        <begin position="197"/>
        <end position="221"/>
    </location>
</feature>
<evidence type="ECO:0008006" key="9">
    <source>
        <dbReference type="Google" id="ProtNLM"/>
    </source>
</evidence>
<evidence type="ECO:0000313" key="7">
    <source>
        <dbReference type="EMBL" id="GGB40512.1"/>
    </source>
</evidence>
<keyword evidence="5 6" id="KW-0472">Membrane</keyword>
<dbReference type="EMBL" id="BMDZ01000023">
    <property type="protein sequence ID" value="GGB40512.1"/>
    <property type="molecule type" value="Genomic_DNA"/>
</dbReference>
<evidence type="ECO:0000313" key="8">
    <source>
        <dbReference type="Proteomes" id="UP000603352"/>
    </source>
</evidence>
<keyword evidence="8" id="KW-1185">Reference proteome</keyword>
<dbReference type="Proteomes" id="UP000603352">
    <property type="component" value="Unassembled WGS sequence"/>
</dbReference>
<keyword evidence="4 6" id="KW-1133">Transmembrane helix</keyword>
<accession>A0ABQ1IKJ1</accession>
<organism evidence="7 8">
    <name type="scientific">Tistrella bauzanensis</name>
    <dbReference type="NCBI Taxonomy" id="657419"/>
    <lineage>
        <taxon>Bacteria</taxon>
        <taxon>Pseudomonadati</taxon>
        <taxon>Pseudomonadota</taxon>
        <taxon>Alphaproteobacteria</taxon>
        <taxon>Geminicoccales</taxon>
        <taxon>Geminicoccaceae</taxon>
        <taxon>Tistrella</taxon>
    </lineage>
</organism>
<evidence type="ECO:0000256" key="6">
    <source>
        <dbReference type="SAM" id="Phobius"/>
    </source>
</evidence>
<feature type="transmembrane region" description="Helical" evidence="6">
    <location>
        <begin position="79"/>
        <end position="105"/>
    </location>
</feature>
<comment type="subcellular location">
    <subcellularLocation>
        <location evidence="1">Cell membrane</location>
        <topology evidence="1">Multi-pass membrane protein</topology>
    </subcellularLocation>
</comment>
<evidence type="ECO:0000256" key="5">
    <source>
        <dbReference type="ARBA" id="ARBA00023136"/>
    </source>
</evidence>
<dbReference type="Pfam" id="PF01810">
    <property type="entry name" value="LysE"/>
    <property type="match status" value="1"/>
</dbReference>
<evidence type="ECO:0000256" key="2">
    <source>
        <dbReference type="ARBA" id="ARBA00022475"/>
    </source>
</evidence>
<dbReference type="RefSeq" id="WP_268237156.1">
    <property type="nucleotide sequence ID" value="NZ_BMDZ01000023.1"/>
</dbReference>
<evidence type="ECO:0000256" key="4">
    <source>
        <dbReference type="ARBA" id="ARBA00022989"/>
    </source>
</evidence>
<reference evidence="8" key="1">
    <citation type="journal article" date="2019" name="Int. J. Syst. Evol. Microbiol.">
        <title>The Global Catalogue of Microorganisms (GCM) 10K type strain sequencing project: providing services to taxonomists for standard genome sequencing and annotation.</title>
        <authorList>
            <consortium name="The Broad Institute Genomics Platform"/>
            <consortium name="The Broad Institute Genome Sequencing Center for Infectious Disease"/>
            <person name="Wu L."/>
            <person name="Ma J."/>
        </authorList>
    </citation>
    <scope>NUCLEOTIDE SEQUENCE [LARGE SCALE GENOMIC DNA]</scope>
    <source>
        <strain evidence="8">CGMCC 1.10188</strain>
    </source>
</reference>